<protein>
    <submittedName>
        <fullName evidence="1">Uncharacterized protein</fullName>
    </submittedName>
</protein>
<gene>
    <name evidence="1" type="ORF">ACFQ5G_49655</name>
</gene>
<reference evidence="2" key="1">
    <citation type="journal article" date="2019" name="Int. J. Syst. Evol. Microbiol.">
        <title>The Global Catalogue of Microorganisms (GCM) 10K type strain sequencing project: providing services to taxonomists for standard genome sequencing and annotation.</title>
        <authorList>
            <consortium name="The Broad Institute Genomics Platform"/>
            <consortium name="The Broad Institute Genome Sequencing Center for Infectious Disease"/>
            <person name="Wu L."/>
            <person name="Ma J."/>
        </authorList>
    </citation>
    <scope>NUCLEOTIDE SEQUENCE [LARGE SCALE GENOMIC DNA]</scope>
    <source>
        <strain evidence="2">CCM 7526</strain>
    </source>
</reference>
<keyword evidence="2" id="KW-1185">Reference proteome</keyword>
<dbReference type="EMBL" id="JBHTMK010000068">
    <property type="protein sequence ID" value="MFD1373447.1"/>
    <property type="molecule type" value="Genomic_DNA"/>
</dbReference>
<sequence>MNRDALVQKLLQVGDADRAMVVDLEGSVVDVEDVRFDPKGNCVVIVLDRFDLGGAVRELLERADSLP</sequence>
<dbReference type="Proteomes" id="UP001597183">
    <property type="component" value="Unassembled WGS sequence"/>
</dbReference>
<accession>A0ABW4ARG0</accession>
<comment type="caution">
    <text evidence="1">The sequence shown here is derived from an EMBL/GenBank/DDBJ whole genome shotgun (WGS) entry which is preliminary data.</text>
</comment>
<evidence type="ECO:0000313" key="1">
    <source>
        <dbReference type="EMBL" id="MFD1373447.1"/>
    </source>
</evidence>
<proteinExistence type="predicted"/>
<evidence type="ECO:0000313" key="2">
    <source>
        <dbReference type="Proteomes" id="UP001597183"/>
    </source>
</evidence>
<dbReference type="RefSeq" id="WP_317795328.1">
    <property type="nucleotide sequence ID" value="NZ_AP028461.1"/>
</dbReference>
<organism evidence="1 2">
    <name type="scientific">Actinoplanes sichuanensis</name>
    <dbReference type="NCBI Taxonomy" id="512349"/>
    <lineage>
        <taxon>Bacteria</taxon>
        <taxon>Bacillati</taxon>
        <taxon>Actinomycetota</taxon>
        <taxon>Actinomycetes</taxon>
        <taxon>Micromonosporales</taxon>
        <taxon>Micromonosporaceae</taxon>
        <taxon>Actinoplanes</taxon>
    </lineage>
</organism>
<name>A0ABW4ARG0_9ACTN</name>